<reference evidence="1" key="1">
    <citation type="submission" date="2022-12" db="EMBL/GenBank/DDBJ databases">
        <title>Chromosome-Level Genome Assembly of Japanese Cedar (Cryptomeriajaponica D. Don).</title>
        <authorList>
            <person name="Fujino T."/>
            <person name="Yamaguchi K."/>
            <person name="Yokoyama T."/>
            <person name="Hamanaka T."/>
            <person name="Harazono Y."/>
            <person name="Kamada H."/>
            <person name="Kobayashi W."/>
            <person name="Ujino-Ihara T."/>
            <person name="Uchiyama K."/>
            <person name="Matsumoto A."/>
            <person name="Izuno A."/>
            <person name="Tsumura Y."/>
            <person name="Toyoda A."/>
            <person name="Shigenobu S."/>
            <person name="Moriguchi Y."/>
            <person name="Ueno S."/>
            <person name="Kasahara M."/>
        </authorList>
    </citation>
    <scope>NUCLEOTIDE SEQUENCE</scope>
</reference>
<keyword evidence="2" id="KW-1185">Reference proteome</keyword>
<dbReference type="Proteomes" id="UP001234787">
    <property type="component" value="Unassembled WGS sequence"/>
</dbReference>
<evidence type="ECO:0000313" key="2">
    <source>
        <dbReference type="Proteomes" id="UP001234787"/>
    </source>
</evidence>
<comment type="caution">
    <text evidence="1">The sequence shown here is derived from an EMBL/GenBank/DDBJ whole genome shotgun (WGS) entry which is preliminary data.</text>
</comment>
<sequence>MPTGWVENRLDSPDYRLSMPTILIYLRPDRVYGIGRGRGIIVHQLHRVAGKPYLYLVVRPPTIVIKGWGVAPTIERAPTIDSWGWAAERIEIGSPRSEKLHSINKQVETITVRFVQGEHATQGPTVQVGGARSHQPAFSSNEPFYIPQGGWDTMCSTGTNPPCLGHCRGFASDLLSHLEHELDPSSTRQISSTLSIFPPCMRPLKQAVGWTGGASREKPSILLLGTGRD</sequence>
<accession>A0AAD3NUU2</accession>
<organism evidence="1 2">
    <name type="scientific">Cryptomeria japonica</name>
    <name type="common">Japanese cedar</name>
    <name type="synonym">Cupressus japonica</name>
    <dbReference type="NCBI Taxonomy" id="3369"/>
    <lineage>
        <taxon>Eukaryota</taxon>
        <taxon>Viridiplantae</taxon>
        <taxon>Streptophyta</taxon>
        <taxon>Embryophyta</taxon>
        <taxon>Tracheophyta</taxon>
        <taxon>Spermatophyta</taxon>
        <taxon>Pinopsida</taxon>
        <taxon>Pinidae</taxon>
        <taxon>Conifers II</taxon>
        <taxon>Cupressales</taxon>
        <taxon>Cupressaceae</taxon>
        <taxon>Cryptomeria</taxon>
    </lineage>
</organism>
<gene>
    <name evidence="1" type="ORF">SUGI_1500450</name>
</gene>
<proteinExistence type="predicted"/>
<protein>
    <submittedName>
        <fullName evidence="1">Uncharacterized protein</fullName>
    </submittedName>
</protein>
<dbReference type="EMBL" id="BSEH01000788">
    <property type="protein sequence ID" value="GLJ59265.1"/>
    <property type="molecule type" value="Genomic_DNA"/>
</dbReference>
<evidence type="ECO:0000313" key="1">
    <source>
        <dbReference type="EMBL" id="GLJ59265.1"/>
    </source>
</evidence>
<dbReference type="AlphaFoldDB" id="A0AAD3NUU2"/>
<name>A0AAD3NUU2_CRYJA</name>